<name>A0A3E0U4Z5_9GAMM</name>
<reference evidence="3" key="1">
    <citation type="submission" date="2018-08" db="EMBL/GenBank/DDBJ databases">
        <title>Thalassotalea euphylliae genome.</title>
        <authorList>
            <person name="Summers S."/>
            <person name="Rice S.A."/>
            <person name="Freckelton M.L."/>
            <person name="Nedved B.T."/>
            <person name="Hadfield M.G."/>
        </authorList>
    </citation>
    <scope>NUCLEOTIDE SEQUENCE [LARGE SCALE GENOMIC DNA]</scope>
    <source>
        <strain evidence="3">H3</strain>
    </source>
</reference>
<keyword evidence="3" id="KW-1185">Reference proteome</keyword>
<dbReference type="SUPFAM" id="SSF56935">
    <property type="entry name" value="Porins"/>
    <property type="match status" value="1"/>
</dbReference>
<evidence type="ECO:0008006" key="4">
    <source>
        <dbReference type="Google" id="ProtNLM"/>
    </source>
</evidence>
<evidence type="ECO:0000256" key="1">
    <source>
        <dbReference type="SAM" id="SignalP"/>
    </source>
</evidence>
<dbReference type="AlphaFoldDB" id="A0A3E0U4Z5"/>
<protein>
    <recommendedName>
        <fullName evidence="4">Porin</fullName>
    </recommendedName>
</protein>
<accession>A0A3E0U4Z5</accession>
<organism evidence="2 3">
    <name type="scientific">Thalassotalea euphylliae</name>
    <dbReference type="NCBI Taxonomy" id="1655234"/>
    <lineage>
        <taxon>Bacteria</taxon>
        <taxon>Pseudomonadati</taxon>
        <taxon>Pseudomonadota</taxon>
        <taxon>Gammaproteobacteria</taxon>
        <taxon>Alteromonadales</taxon>
        <taxon>Colwelliaceae</taxon>
        <taxon>Thalassotalea</taxon>
    </lineage>
</organism>
<feature type="signal peptide" evidence="1">
    <location>
        <begin position="1"/>
        <end position="26"/>
    </location>
</feature>
<proteinExistence type="predicted"/>
<dbReference type="RefSeq" id="WP_116016606.1">
    <property type="nucleotide sequence ID" value="NZ_QUOT01000001.1"/>
</dbReference>
<gene>
    <name evidence="2" type="ORF">DXX94_13345</name>
</gene>
<sequence length="400" mass="46181">MLLKLFVKVQKIFVLSLAFVTATSWADEQQNVQFHGFIAQGIAKSQGSDFVNDDEDVSAELTEIGFNISYQINEQLRFAGQAVYLNAGNRLAEGGRIDYALFDWSVFQTPESQLNLYLGRYKNYHWLYSSTRDVPMTRPSIVLPQAIYFDGFRDIAVGGDGVALSYKQNHATWGDFDFNLSYGTSSISDKQTEIILSELATGRMNHDLDYQGSIFWQPQNSQWRFGIAALDSEFTYAQGQSDSFRDATIIFQRYLLNGRYEGELWEFSGEIIQERFLLEGFYSDNFRQDNFGQGFFIQSRYLLNENTRLLARLERFYANKDDRRGNQLSANTGGQIPHYFGYQHDTVVGLSIRLAEHLELQLEHHWFEGTARLTPVVVPNTAINNDKHWQLWSAQLMYWF</sequence>
<evidence type="ECO:0000313" key="2">
    <source>
        <dbReference type="EMBL" id="REL31623.1"/>
    </source>
</evidence>
<comment type="caution">
    <text evidence="2">The sequence shown here is derived from an EMBL/GenBank/DDBJ whole genome shotgun (WGS) entry which is preliminary data.</text>
</comment>
<keyword evidence="1" id="KW-0732">Signal</keyword>
<feature type="chain" id="PRO_5017623078" description="Porin" evidence="1">
    <location>
        <begin position="27"/>
        <end position="400"/>
    </location>
</feature>
<evidence type="ECO:0000313" key="3">
    <source>
        <dbReference type="Proteomes" id="UP000256899"/>
    </source>
</evidence>
<dbReference type="EMBL" id="QUOT01000001">
    <property type="protein sequence ID" value="REL31623.1"/>
    <property type="molecule type" value="Genomic_DNA"/>
</dbReference>
<dbReference type="Proteomes" id="UP000256899">
    <property type="component" value="Unassembled WGS sequence"/>
</dbReference>